<protein>
    <submittedName>
        <fullName evidence="2">Uncharacterized protein</fullName>
    </submittedName>
</protein>
<comment type="caution">
    <text evidence="2">The sequence shown here is derived from an EMBL/GenBank/DDBJ whole genome shotgun (WGS) entry which is preliminary data.</text>
</comment>
<sequence>MPEEERIEGAVGVVWSGAGGGVPNLRVIRDRVTADRIARGLRSIQRARGAVPDAHVVTGATVGGKPVGEWLPAPPAAPPARQA</sequence>
<reference evidence="2 3" key="1">
    <citation type="submission" date="2020-10" db="EMBL/GenBank/DDBJ databases">
        <title>Identification of Nocardia species via Next-generation sequencing and recognition of intraspecies genetic diversity.</title>
        <authorList>
            <person name="Li P."/>
            <person name="Li P."/>
            <person name="Lu B."/>
        </authorList>
    </citation>
    <scope>NUCLEOTIDE SEQUENCE [LARGE SCALE GENOMIC DNA]</scope>
    <source>
        <strain evidence="2 3">BJ06-0157</strain>
    </source>
</reference>
<dbReference type="Proteomes" id="UP000702209">
    <property type="component" value="Unassembled WGS sequence"/>
</dbReference>
<accession>A0ABS0D272</accession>
<feature type="region of interest" description="Disordered" evidence="1">
    <location>
        <begin position="62"/>
        <end position="83"/>
    </location>
</feature>
<evidence type="ECO:0000256" key="1">
    <source>
        <dbReference type="SAM" id="MobiDB-lite"/>
    </source>
</evidence>
<dbReference type="RefSeq" id="WP_195132424.1">
    <property type="nucleotide sequence ID" value="NZ_JADLQX010000024.1"/>
</dbReference>
<name>A0ABS0D272_9NOCA</name>
<keyword evidence="3" id="KW-1185">Reference proteome</keyword>
<evidence type="ECO:0000313" key="2">
    <source>
        <dbReference type="EMBL" id="MBF6301198.1"/>
    </source>
</evidence>
<dbReference type="EMBL" id="JADLQX010000024">
    <property type="protein sequence ID" value="MBF6301198.1"/>
    <property type="molecule type" value="Genomic_DNA"/>
</dbReference>
<evidence type="ECO:0000313" key="3">
    <source>
        <dbReference type="Proteomes" id="UP000702209"/>
    </source>
</evidence>
<organism evidence="2 3">
    <name type="scientific">Nocardia amamiensis</name>
    <dbReference type="NCBI Taxonomy" id="404578"/>
    <lineage>
        <taxon>Bacteria</taxon>
        <taxon>Bacillati</taxon>
        <taxon>Actinomycetota</taxon>
        <taxon>Actinomycetes</taxon>
        <taxon>Mycobacteriales</taxon>
        <taxon>Nocardiaceae</taxon>
        <taxon>Nocardia</taxon>
    </lineage>
</organism>
<feature type="compositionally biased region" description="Pro residues" evidence="1">
    <location>
        <begin position="72"/>
        <end position="83"/>
    </location>
</feature>
<proteinExistence type="predicted"/>
<gene>
    <name evidence="2" type="ORF">IU459_27170</name>
</gene>